<dbReference type="Proteomes" id="UP000541347">
    <property type="component" value="Unassembled WGS sequence"/>
</dbReference>
<dbReference type="PIRSF" id="PIRSF006487">
    <property type="entry name" value="GcvT"/>
    <property type="match status" value="1"/>
</dbReference>
<dbReference type="NCBIfam" id="TIGR03317">
    <property type="entry name" value="ygfZ_signature"/>
    <property type="match status" value="1"/>
</dbReference>
<evidence type="ECO:0000313" key="4">
    <source>
        <dbReference type="EMBL" id="NBN64361.1"/>
    </source>
</evidence>
<accession>A0ABW9ZHV8</accession>
<comment type="caution">
    <text evidence="4">The sequence shown here is derived from an EMBL/GenBank/DDBJ whole genome shotgun (WGS) entry which is preliminary data.</text>
</comment>
<dbReference type="EMBL" id="JAABLP010000003">
    <property type="protein sequence ID" value="NBN64361.1"/>
    <property type="molecule type" value="Genomic_DNA"/>
</dbReference>
<feature type="domain" description="GCVT N-terminal" evidence="2">
    <location>
        <begin position="15"/>
        <end position="103"/>
    </location>
</feature>
<gene>
    <name evidence="4" type="ORF">GWI71_11770</name>
</gene>
<evidence type="ECO:0000259" key="3">
    <source>
        <dbReference type="Pfam" id="PF25455"/>
    </source>
</evidence>
<dbReference type="PANTHER" id="PTHR22602:SF0">
    <property type="entry name" value="TRANSFERASE CAF17, MITOCHONDRIAL-RELATED"/>
    <property type="match status" value="1"/>
</dbReference>
<dbReference type="InterPro" id="IPR006222">
    <property type="entry name" value="GCVT_N"/>
</dbReference>
<dbReference type="Pfam" id="PF01571">
    <property type="entry name" value="GCV_T"/>
    <property type="match status" value="1"/>
</dbReference>
<evidence type="ECO:0000259" key="2">
    <source>
        <dbReference type="Pfam" id="PF01571"/>
    </source>
</evidence>
<keyword evidence="5" id="KW-1185">Reference proteome</keyword>
<organism evidence="4 5">
    <name type="scientific">Pannonibacter tanglangensis</name>
    <dbReference type="NCBI Taxonomy" id="2750084"/>
    <lineage>
        <taxon>Bacteria</taxon>
        <taxon>Pseudomonadati</taxon>
        <taxon>Pseudomonadota</taxon>
        <taxon>Alphaproteobacteria</taxon>
        <taxon>Hyphomicrobiales</taxon>
        <taxon>Stappiaceae</taxon>
        <taxon>Pannonibacter</taxon>
    </lineage>
</organism>
<evidence type="ECO:0000256" key="1">
    <source>
        <dbReference type="ARBA" id="ARBA00022946"/>
    </source>
</evidence>
<dbReference type="InterPro" id="IPR017703">
    <property type="entry name" value="YgfZ/GCV_T_CS"/>
</dbReference>
<dbReference type="Pfam" id="PF25455">
    <property type="entry name" value="Beta-barrel_CAF17_C"/>
    <property type="match status" value="1"/>
</dbReference>
<dbReference type="InterPro" id="IPR057460">
    <property type="entry name" value="CAF17_C"/>
</dbReference>
<dbReference type="Gene3D" id="3.30.1360.120">
    <property type="entry name" value="Probable tRNA modification gtpase trme, domain 1"/>
    <property type="match status" value="1"/>
</dbReference>
<dbReference type="InterPro" id="IPR027266">
    <property type="entry name" value="TrmE/GcvT-like"/>
</dbReference>
<keyword evidence="1" id="KW-0809">Transit peptide</keyword>
<dbReference type="RefSeq" id="WP_161676356.1">
    <property type="nucleotide sequence ID" value="NZ_JAABLP010000003.1"/>
</dbReference>
<feature type="domain" description="CAF17 C-terminal" evidence="3">
    <location>
        <begin position="218"/>
        <end position="290"/>
    </location>
</feature>
<sequence>MSDARHALLASRGVLSLSGPESLHFLNNLVTSDLEPLAPGSMGFAALLSPQGKILFDFLALRTQDGFLLDVDRESAAALAKRLTFYRLRAKVEIADLSDRMAVGVIWHDDGSTPENVTAGEVMAARDPRLPALGLRLFGAAEAVAGVPAACGAGAATEADWQAHRIRHGVPQSGADFALGDAFPHDVDMDQLAGVSFRKGCYVGQEIVARMEHRSTARRRIIQVAADAALPEAGTPVLAGEQQLGTLGSSTANQGLALVRLDKVKAALDNGGQITCGGLPIRLHLPAFARFGWPDGGAAEA</sequence>
<reference evidence="4 5" key="1">
    <citation type="submission" date="2020-01" db="EMBL/GenBank/DDBJ databases">
        <authorList>
            <person name="Peng S.Y."/>
            <person name="Li J."/>
            <person name="Wang M."/>
            <person name="Wang L."/>
            <person name="Wang C.Q."/>
            <person name="Wang J.R."/>
        </authorList>
    </citation>
    <scope>NUCLEOTIDE SEQUENCE [LARGE SCALE GENOMIC DNA]</scope>
    <source>
        <strain evidence="4 5">XCT-34</strain>
    </source>
</reference>
<name>A0ABW9ZHV8_9HYPH</name>
<dbReference type="InterPro" id="IPR045179">
    <property type="entry name" value="YgfZ/GcvT"/>
</dbReference>
<dbReference type="PANTHER" id="PTHR22602">
    <property type="entry name" value="TRANSFERASE CAF17, MITOCHONDRIAL-RELATED"/>
    <property type="match status" value="1"/>
</dbReference>
<protein>
    <submittedName>
        <fullName evidence="4">Folate-binding protein</fullName>
    </submittedName>
</protein>
<dbReference type="SUPFAM" id="SSF103025">
    <property type="entry name" value="Folate-binding domain"/>
    <property type="match status" value="1"/>
</dbReference>
<evidence type="ECO:0000313" key="5">
    <source>
        <dbReference type="Proteomes" id="UP000541347"/>
    </source>
</evidence>
<proteinExistence type="predicted"/>